<dbReference type="GO" id="GO:0000328">
    <property type="term" value="C:fungal-type vacuole lumen"/>
    <property type="evidence" value="ECO:0007669"/>
    <property type="project" value="EnsemblFungi"/>
</dbReference>
<dbReference type="InterPro" id="IPR015341">
    <property type="entry name" value="Glyco_hydro_38_cen"/>
</dbReference>
<dbReference type="Pfam" id="PF09261">
    <property type="entry name" value="Alpha-mann_mid"/>
    <property type="match status" value="1"/>
</dbReference>
<dbReference type="AlphaFoldDB" id="A0A1E4TNY7"/>
<keyword evidence="6" id="KW-0326">Glycosidase</keyword>
<dbReference type="EC" id="3.2.1.24" evidence="3"/>
<keyword evidence="5" id="KW-0378">Hydrolase</keyword>
<dbReference type="Proteomes" id="UP000094236">
    <property type="component" value="Unassembled WGS sequence"/>
</dbReference>
<evidence type="ECO:0000256" key="5">
    <source>
        <dbReference type="ARBA" id="ARBA00022801"/>
    </source>
</evidence>
<dbReference type="Pfam" id="PF22907">
    <property type="entry name" value="Ams1-like_1st"/>
    <property type="match status" value="1"/>
</dbReference>
<dbReference type="GO" id="GO:0030246">
    <property type="term" value="F:carbohydrate binding"/>
    <property type="evidence" value="ECO:0007669"/>
    <property type="project" value="InterPro"/>
</dbReference>
<protein>
    <recommendedName>
        <fullName evidence="8">Alpha-mannosidase</fullName>
        <ecNumber evidence="3">3.2.1.24</ecNumber>
    </recommendedName>
</protein>
<proteinExistence type="inferred from homology"/>
<dbReference type="GO" id="GO:0019309">
    <property type="term" value="P:mannose catabolic process"/>
    <property type="evidence" value="ECO:0007669"/>
    <property type="project" value="EnsemblFungi"/>
</dbReference>
<dbReference type="PANTHER" id="PTHR46017:SF1">
    <property type="entry name" value="ALPHA-MANNOSIDASE 2C1"/>
    <property type="match status" value="1"/>
</dbReference>
<evidence type="ECO:0000256" key="1">
    <source>
        <dbReference type="ARBA" id="ARBA00000365"/>
    </source>
</evidence>
<comment type="function">
    <text evidence="7">Degrades free oligosaccharides in the vacuole.</text>
</comment>
<evidence type="ECO:0000256" key="3">
    <source>
        <dbReference type="ARBA" id="ARBA00012752"/>
    </source>
</evidence>
<dbReference type="PANTHER" id="PTHR46017">
    <property type="entry name" value="ALPHA-MANNOSIDASE 2C1"/>
    <property type="match status" value="1"/>
</dbReference>
<evidence type="ECO:0000256" key="6">
    <source>
        <dbReference type="ARBA" id="ARBA00023295"/>
    </source>
</evidence>
<evidence type="ECO:0000256" key="8">
    <source>
        <dbReference type="ARBA" id="ARBA00071615"/>
    </source>
</evidence>
<dbReference type="InterPro" id="IPR041147">
    <property type="entry name" value="GH38_C"/>
</dbReference>
<evidence type="ECO:0000256" key="2">
    <source>
        <dbReference type="ARBA" id="ARBA00009792"/>
    </source>
</evidence>
<dbReference type="InterPro" id="IPR027291">
    <property type="entry name" value="Glyco_hydro_38_N_sf"/>
</dbReference>
<dbReference type="InterPro" id="IPR000602">
    <property type="entry name" value="Glyco_hydro_38_N"/>
</dbReference>
<comment type="catalytic activity">
    <reaction evidence="1">
        <text>Hydrolysis of terminal, non-reducing alpha-D-mannose residues in alpha-D-mannosides.</text>
        <dbReference type="EC" id="3.2.1.24"/>
    </reaction>
</comment>
<evidence type="ECO:0000256" key="4">
    <source>
        <dbReference type="ARBA" id="ARBA00022723"/>
    </source>
</evidence>
<dbReference type="GO" id="GO:0004559">
    <property type="term" value="F:alpha-mannosidase activity"/>
    <property type="evidence" value="ECO:0007669"/>
    <property type="project" value="UniProtKB-EC"/>
</dbReference>
<dbReference type="FunFam" id="3.20.110.10:FF:000002">
    <property type="entry name" value="alpha-mannosidase 2C1 isoform X1"/>
    <property type="match status" value="1"/>
</dbReference>
<organism evidence="10 11">
    <name type="scientific">Pachysolen tannophilus NRRL Y-2460</name>
    <dbReference type="NCBI Taxonomy" id="669874"/>
    <lineage>
        <taxon>Eukaryota</taxon>
        <taxon>Fungi</taxon>
        <taxon>Dikarya</taxon>
        <taxon>Ascomycota</taxon>
        <taxon>Saccharomycotina</taxon>
        <taxon>Pichiomycetes</taxon>
        <taxon>Pachysolenaceae</taxon>
        <taxon>Pachysolen</taxon>
    </lineage>
</organism>
<evidence type="ECO:0000313" key="11">
    <source>
        <dbReference type="Proteomes" id="UP000094236"/>
    </source>
</evidence>
<dbReference type="STRING" id="669874.A0A1E4TNY7"/>
<reference evidence="11" key="1">
    <citation type="submission" date="2016-05" db="EMBL/GenBank/DDBJ databases">
        <title>Comparative genomics of biotechnologically important yeasts.</title>
        <authorList>
            <consortium name="DOE Joint Genome Institute"/>
            <person name="Riley R."/>
            <person name="Haridas S."/>
            <person name="Wolfe K.H."/>
            <person name="Lopes M.R."/>
            <person name="Hittinger C.T."/>
            <person name="Goker M."/>
            <person name="Salamov A."/>
            <person name="Wisecaver J."/>
            <person name="Long T.M."/>
            <person name="Aerts A.L."/>
            <person name="Barry K."/>
            <person name="Choi C."/>
            <person name="Clum A."/>
            <person name="Coughlan A.Y."/>
            <person name="Deshpande S."/>
            <person name="Douglass A.P."/>
            <person name="Hanson S.J."/>
            <person name="Klenk H.-P."/>
            <person name="Labutti K."/>
            <person name="Lapidus A."/>
            <person name="Lindquist E."/>
            <person name="Lipzen A."/>
            <person name="Meier-Kolthoff J.P."/>
            <person name="Ohm R.A."/>
            <person name="Otillar R.P."/>
            <person name="Pangilinan J."/>
            <person name="Peng Y."/>
            <person name="Rokas A."/>
            <person name="Rosa C.A."/>
            <person name="Scheuner C."/>
            <person name="Sibirny A.A."/>
            <person name="Slot J.C."/>
            <person name="Stielow J.B."/>
            <person name="Sun H."/>
            <person name="Kurtzman C.P."/>
            <person name="Blackwell M."/>
            <person name="Grigoriev I.V."/>
            <person name="Jeffries T.W."/>
        </authorList>
    </citation>
    <scope>NUCLEOTIDE SEQUENCE [LARGE SCALE GENOMIC DNA]</scope>
    <source>
        <strain evidence="11">NRRL Y-2460</strain>
    </source>
</reference>
<dbReference type="GO" id="GO:0006995">
    <property type="term" value="P:cellular response to nitrogen starvation"/>
    <property type="evidence" value="ECO:0007669"/>
    <property type="project" value="EnsemblFungi"/>
</dbReference>
<dbReference type="Pfam" id="PF17677">
    <property type="entry name" value="Glyco_hydro38C2"/>
    <property type="match status" value="1"/>
</dbReference>
<evidence type="ECO:0000256" key="7">
    <source>
        <dbReference type="ARBA" id="ARBA00054985"/>
    </source>
</evidence>
<dbReference type="GO" id="GO:0000329">
    <property type="term" value="C:fungal-type vacuole membrane"/>
    <property type="evidence" value="ECO:0007669"/>
    <property type="project" value="EnsemblFungi"/>
</dbReference>
<accession>A0A1E4TNY7</accession>
<dbReference type="Pfam" id="PF01074">
    <property type="entry name" value="Glyco_hydro_38N"/>
    <property type="match status" value="1"/>
</dbReference>
<dbReference type="Gene3D" id="3.20.110.10">
    <property type="entry name" value="Glycoside hydrolase 38, N terminal domain"/>
    <property type="match status" value="1"/>
</dbReference>
<dbReference type="GO" id="GO:0009313">
    <property type="term" value="P:oligosaccharide catabolic process"/>
    <property type="evidence" value="ECO:0007669"/>
    <property type="project" value="EnsemblFungi"/>
</dbReference>
<dbReference type="SUPFAM" id="SSF88713">
    <property type="entry name" value="Glycoside hydrolase/deacetylase"/>
    <property type="match status" value="1"/>
</dbReference>
<dbReference type="InterPro" id="IPR028995">
    <property type="entry name" value="Glyco_hydro_57/38_cen_sf"/>
</dbReference>
<comment type="similarity">
    <text evidence="2">Belongs to the glycosyl hydrolase 38 family.</text>
</comment>
<dbReference type="InterPro" id="IPR054723">
    <property type="entry name" value="Ams1-like_N"/>
</dbReference>
<sequence>MSVGYQRFESVDLTGTSDSYAKLNNNPQFHEVDRLFEDRLRQFIDKNGGYKDLNLPKFYDRGRIDKKKQHDDDQIYIGLQVYSVPNLQRPLFKEVIPEKLSEFKSSSKGDSFGPGWATFWFRITFKISQSWIDAKQQILFEWDCGNEGLIYSKEGVPQQALTGGGERTEFILPESWYIDGEEHVFYLEMACNGMSGGVNGGSRFSLSKADLVLPNVEARALHYDFWILSDAARELSATSWQKHKARNLCNEIMNAFDPNDEATINKCRFLAKSFLGKDIDSAKVYDKKVKKIDVYAVGNCHIDTAWLWPFAETKRKVVRSWTSQINLMERYPEYKFVASQAQQFQWLKKYHPEIFSKVKAKISETQFFPIGGSWVENDTNLPSGESLSRQFLLGQRFFLDNFGFKSDTYWLPDTFGYSSQIPQLCRLADMPTFLTQKLSWNNINRFPNTTFNWVAIDGSQVLCHMPPDNTYTASADFGDVKRSLAQHTNLGTDQSGLLLYGKGDGGGGPTPEMLEKLRRCRGLTNTVDSDLPVVQVGPSIEEFYENILKTTNNGKTLPSWKGELYLEYHRGTYTTQAEVKKFMRSTEFLLHDLEYLATLASVQYPDDYSYPLDTLHEIWENTCLCQFHDVLPGSSIEMVYKDEVKPMLRKNLQKLGNLIEEIFDIFKEKQQVKQGSTSNGNVVCINSLPFPRSGLFEISNERYASLSLDIKNIQTGYKNDKNLVYLESASDSYHIMKPIANRIKNGAQISYNEKDKTYILSNSKLKATINSNGVITSLVDLANGEREVISLSDSGRNTRGGNQFVVFDDQPLNFPAWDTELYSLDKYKYLENPTKIEIVSEGPLRASLKVKHSIGAESWISTTISLDAVNDEAENDSGVSFLVFENEVEWHETYKFLKVEFPVDINSDFASYETQFGLTKRATHFNTSWEAAKFEVCSHKFADYSDFNYGVSILNDSKYGFSIHGNLMRLSLLRSPKSPDATADMGHHEFKYALYPHKGSLGVDTVRAGYIFNDRLSSLKKDESIFTQGLDSDIFPQLVEITGDSNLILSNVKRGEDDEGISSVETNLQKKFVGSKTIILRVYESLGGKSKGFINVDLPIEKVFKVNLLEEELEEIDVVEGKDGKNGFDITLRGFEIASYRVVFSN</sequence>
<evidence type="ECO:0000259" key="9">
    <source>
        <dbReference type="SMART" id="SM00872"/>
    </source>
</evidence>
<dbReference type="GO" id="GO:0034270">
    <property type="term" value="C:Cvt complex"/>
    <property type="evidence" value="ECO:0007669"/>
    <property type="project" value="EnsemblFungi"/>
</dbReference>
<dbReference type="Pfam" id="PF07748">
    <property type="entry name" value="Glyco_hydro_38C"/>
    <property type="match status" value="1"/>
</dbReference>
<gene>
    <name evidence="10" type="ORF">PACTADRAFT_52017</name>
</gene>
<dbReference type="SMART" id="SM00872">
    <property type="entry name" value="Alpha-mann_mid"/>
    <property type="match status" value="1"/>
</dbReference>
<keyword evidence="4" id="KW-0479">Metal-binding</keyword>
<dbReference type="InterPro" id="IPR037094">
    <property type="entry name" value="Glyco_hydro_38_cen_sf"/>
</dbReference>
<dbReference type="InterPro" id="IPR011013">
    <property type="entry name" value="Gal_mutarotase_sf_dom"/>
</dbReference>
<dbReference type="SUPFAM" id="SSF74650">
    <property type="entry name" value="Galactose mutarotase-like"/>
    <property type="match status" value="1"/>
</dbReference>
<dbReference type="EMBL" id="KV454018">
    <property type="protein sequence ID" value="ODV93429.1"/>
    <property type="molecule type" value="Genomic_DNA"/>
</dbReference>
<dbReference type="InterPro" id="IPR011330">
    <property type="entry name" value="Glyco_hydro/deAcase_b/a-brl"/>
</dbReference>
<dbReference type="FunFam" id="1.20.1270.50:FF:000004">
    <property type="entry name" value="alpha-mannosidase 2C1 isoform X1"/>
    <property type="match status" value="1"/>
</dbReference>
<dbReference type="SUPFAM" id="SSF88688">
    <property type="entry name" value="Families 57/38 glycoside transferase middle domain"/>
    <property type="match status" value="1"/>
</dbReference>
<dbReference type="InterPro" id="IPR011682">
    <property type="entry name" value="Glyco_hydro_38_C"/>
</dbReference>
<keyword evidence="11" id="KW-1185">Reference proteome</keyword>
<dbReference type="Gene3D" id="1.20.1270.50">
    <property type="entry name" value="Glycoside hydrolase family 38, central domain"/>
    <property type="match status" value="1"/>
</dbReference>
<dbReference type="GO" id="GO:0046872">
    <property type="term" value="F:metal ion binding"/>
    <property type="evidence" value="ECO:0007669"/>
    <property type="project" value="UniProtKB-KW"/>
</dbReference>
<dbReference type="Gene3D" id="2.70.98.30">
    <property type="entry name" value="Golgi alpha-mannosidase II, domain 4"/>
    <property type="match status" value="1"/>
</dbReference>
<dbReference type="FunFam" id="2.70.98.30:FF:000001">
    <property type="entry name" value="alpha-mannosidase 2C1 isoform X2"/>
    <property type="match status" value="1"/>
</dbReference>
<feature type="domain" description="Glycoside hydrolase family 38 central" evidence="9">
    <location>
        <begin position="567"/>
        <end position="647"/>
    </location>
</feature>
<dbReference type="GO" id="GO:0042149">
    <property type="term" value="P:cellular response to glucose starvation"/>
    <property type="evidence" value="ECO:0007669"/>
    <property type="project" value="EnsemblFungi"/>
</dbReference>
<name>A0A1E4TNY7_PACTA</name>
<dbReference type="OrthoDB" id="10261055at2759"/>
<evidence type="ECO:0000313" key="10">
    <source>
        <dbReference type="EMBL" id="ODV93429.1"/>
    </source>
</evidence>